<evidence type="ECO:0000256" key="1">
    <source>
        <dbReference type="ARBA" id="ARBA00001033"/>
    </source>
</evidence>
<dbReference type="GO" id="GO:0000103">
    <property type="term" value="P:sulfate assimilation"/>
    <property type="evidence" value="ECO:0007669"/>
    <property type="project" value="TreeGrafter"/>
</dbReference>
<dbReference type="AlphaFoldDB" id="A0A0A2C358"/>
<dbReference type="GO" id="GO:0052834">
    <property type="term" value="F:inositol monophosphate phosphatase activity"/>
    <property type="evidence" value="ECO:0007669"/>
    <property type="project" value="UniProtKB-EC"/>
</dbReference>
<comment type="cofactor">
    <cofactor evidence="3">
        <name>Mg(2+)</name>
        <dbReference type="ChEBI" id="CHEBI:18420"/>
    </cofactor>
</comment>
<reference evidence="5" key="1">
    <citation type="journal article" date="2014" name="Sci. Data">
        <title>Genomes of diverse isolates of the marine cyanobacterium Prochlorococcus.</title>
        <authorList>
            <person name="Biller S."/>
            <person name="Berube P."/>
            <person name="Thompson J."/>
            <person name="Kelly L."/>
            <person name="Roggensack S."/>
            <person name="Awad L."/>
            <person name="Roache-Johnson K."/>
            <person name="Ding H."/>
            <person name="Giovannoni S.J."/>
            <person name="Moore L.R."/>
            <person name="Chisholm S.W."/>
        </authorList>
    </citation>
    <scope>NUCLEOTIDE SEQUENCE [LARGE SCALE GENOMIC DNA]</scope>
    <source>
        <strain evidence="5">PAC1</strain>
    </source>
</reference>
<evidence type="ECO:0000256" key="2">
    <source>
        <dbReference type="ARBA" id="ARBA00013106"/>
    </source>
</evidence>
<dbReference type="CDD" id="cd01638">
    <property type="entry name" value="CysQ"/>
    <property type="match status" value="1"/>
</dbReference>
<dbReference type="GO" id="GO:0046872">
    <property type="term" value="F:metal ion binding"/>
    <property type="evidence" value="ECO:0007669"/>
    <property type="project" value="UniProtKB-KW"/>
</dbReference>
<dbReference type="RefSeq" id="WP_036905231.1">
    <property type="nucleotide sequence ID" value="NZ_CP138967.1"/>
</dbReference>
<evidence type="ECO:0000313" key="5">
    <source>
        <dbReference type="Proteomes" id="UP000030392"/>
    </source>
</evidence>
<organism evidence="4 5">
    <name type="scientific">Prochlorococcus marinus str. PAC1</name>
    <dbReference type="NCBI Taxonomy" id="59924"/>
    <lineage>
        <taxon>Bacteria</taxon>
        <taxon>Bacillati</taxon>
        <taxon>Cyanobacteriota</taxon>
        <taxon>Cyanophyceae</taxon>
        <taxon>Synechococcales</taxon>
        <taxon>Prochlorococcaceae</taxon>
        <taxon>Prochlorococcus</taxon>
    </lineage>
</organism>
<dbReference type="GO" id="GO:0046854">
    <property type="term" value="P:phosphatidylinositol phosphate biosynthetic process"/>
    <property type="evidence" value="ECO:0007669"/>
    <property type="project" value="InterPro"/>
</dbReference>
<dbReference type="InterPro" id="IPR020550">
    <property type="entry name" value="Inositol_monophosphatase_CS"/>
</dbReference>
<dbReference type="Pfam" id="PF00459">
    <property type="entry name" value="Inositol_P"/>
    <property type="match status" value="1"/>
</dbReference>
<dbReference type="EMBL" id="JNAX01000010">
    <property type="protein sequence ID" value="KGG20791.1"/>
    <property type="molecule type" value="Genomic_DNA"/>
</dbReference>
<dbReference type="Proteomes" id="UP000030392">
    <property type="component" value="Unassembled WGS sequence"/>
</dbReference>
<dbReference type="PANTHER" id="PTHR43028">
    <property type="entry name" value="3'(2'),5'-BISPHOSPHATE NUCLEOTIDASE 1"/>
    <property type="match status" value="1"/>
</dbReference>
<dbReference type="GO" id="GO:0050427">
    <property type="term" value="P:3'-phosphoadenosine 5'-phosphosulfate metabolic process"/>
    <property type="evidence" value="ECO:0007669"/>
    <property type="project" value="TreeGrafter"/>
</dbReference>
<feature type="binding site" evidence="3">
    <location>
        <position position="240"/>
    </location>
    <ligand>
        <name>Mg(2+)</name>
        <dbReference type="ChEBI" id="CHEBI:18420"/>
        <label>1</label>
        <note>catalytic</note>
    </ligand>
</feature>
<dbReference type="Gene3D" id="3.40.190.80">
    <property type="match status" value="1"/>
</dbReference>
<comment type="caution">
    <text evidence="4">The sequence shown here is derived from an EMBL/GenBank/DDBJ whole genome shotgun (WGS) entry which is preliminary data.</text>
</comment>
<accession>A0A0A2C358</accession>
<dbReference type="PANTHER" id="PTHR43028:SF1">
    <property type="entry name" value="AMMONIUM TRANSPORT PROTEIN"/>
    <property type="match status" value="1"/>
</dbReference>
<keyword evidence="4" id="KW-0378">Hydrolase</keyword>
<dbReference type="SUPFAM" id="SSF56655">
    <property type="entry name" value="Carbohydrate phosphatase"/>
    <property type="match status" value="1"/>
</dbReference>
<proteinExistence type="predicted"/>
<dbReference type="InterPro" id="IPR000760">
    <property type="entry name" value="Inositol_monophosphatase-like"/>
</dbReference>
<feature type="binding site" evidence="3">
    <location>
        <position position="87"/>
    </location>
    <ligand>
        <name>Mg(2+)</name>
        <dbReference type="ChEBI" id="CHEBI:18420"/>
        <label>1</label>
        <note>catalytic</note>
    </ligand>
</feature>
<gene>
    <name evidence="4" type="ORF">EV03_0727</name>
</gene>
<comment type="catalytic activity">
    <reaction evidence="1">
        <text>a myo-inositol phosphate + H2O = myo-inositol + phosphate</text>
        <dbReference type="Rhea" id="RHEA:24056"/>
        <dbReference type="ChEBI" id="CHEBI:15377"/>
        <dbReference type="ChEBI" id="CHEBI:17268"/>
        <dbReference type="ChEBI" id="CHEBI:43474"/>
        <dbReference type="ChEBI" id="CHEBI:84139"/>
        <dbReference type="EC" id="3.1.3.25"/>
    </reaction>
</comment>
<name>A0A0A2C358_PROMR</name>
<feature type="binding site" evidence="3">
    <location>
        <position position="109"/>
    </location>
    <ligand>
        <name>Mg(2+)</name>
        <dbReference type="ChEBI" id="CHEBI:18420"/>
        <label>1</label>
        <note>catalytic</note>
    </ligand>
</feature>
<keyword evidence="3" id="KW-0460">Magnesium</keyword>
<evidence type="ECO:0000256" key="3">
    <source>
        <dbReference type="PIRSR" id="PIRSR600760-2"/>
    </source>
</evidence>
<dbReference type="EC" id="3.1.3.25" evidence="2"/>
<dbReference type="Gene3D" id="3.30.540.10">
    <property type="entry name" value="Fructose-1,6-Bisphosphatase, subunit A, domain 1"/>
    <property type="match status" value="1"/>
</dbReference>
<protein>
    <recommendedName>
        <fullName evidence="2">inositol-phosphate phosphatase</fullName>
        <ecNumber evidence="2">3.1.3.25</ecNumber>
    </recommendedName>
</protein>
<evidence type="ECO:0000313" key="4">
    <source>
        <dbReference type="EMBL" id="KGG20791.1"/>
    </source>
</evidence>
<dbReference type="PROSITE" id="PS00630">
    <property type="entry name" value="IMP_2"/>
    <property type="match status" value="1"/>
</dbReference>
<feature type="binding site" evidence="3">
    <location>
        <position position="111"/>
    </location>
    <ligand>
        <name>Mg(2+)</name>
        <dbReference type="ChEBI" id="CHEBI:18420"/>
        <label>1</label>
        <note>catalytic</note>
    </ligand>
</feature>
<keyword evidence="3" id="KW-0479">Metal-binding</keyword>
<dbReference type="InterPro" id="IPR050725">
    <property type="entry name" value="CysQ/Inositol_MonoPase"/>
</dbReference>
<dbReference type="PRINTS" id="PR00377">
    <property type="entry name" value="IMPHPHTASES"/>
</dbReference>
<dbReference type="GO" id="GO:0008441">
    <property type="term" value="F:3'(2'),5'-bisphosphate nucleotidase activity"/>
    <property type="evidence" value="ECO:0007669"/>
    <property type="project" value="TreeGrafter"/>
</dbReference>
<sequence length="304" mass="33783">MSIDLVVPKEVELPTLLDELRKLSWASADVLMAYARGGEPPYGFPLPLTVEEGVDGPVSAADMAVNELLISGLKDNLAFKEWDILSEETSKEKTFQQNNYKKDWCWILDPLDGTKDFLQGSENYAVHIALAYKKKPKIGIVLIPEKNELWFGIVGIGAWFENRDGSKNHFSFSDRLDISKLILVSSKNHQQSKLNNLLSTLCFGEIKKIGSVGCKVASILRGDADVYISLSGKTSPKDWDMAAPHALIEAAGGMFSHADGRNLVYQETNYSQSGCLIASHGKSHQKICQKTMDFFSLEEPKYFV</sequence>
<feature type="binding site" evidence="3">
    <location>
        <position position="112"/>
    </location>
    <ligand>
        <name>Mg(2+)</name>
        <dbReference type="ChEBI" id="CHEBI:18420"/>
        <label>1</label>
        <note>catalytic</note>
    </ligand>
</feature>